<dbReference type="InterPro" id="IPR058240">
    <property type="entry name" value="rSAM_sf"/>
</dbReference>
<proteinExistence type="predicted"/>
<feature type="binding site" evidence="6">
    <location>
        <position position="167"/>
    </location>
    <ligand>
        <name>S-adenosyl-L-methionine</name>
        <dbReference type="ChEBI" id="CHEBI:59789"/>
    </ligand>
</feature>
<dbReference type="GO" id="GO:0004076">
    <property type="term" value="F:biotin synthase activity"/>
    <property type="evidence" value="ECO:0007669"/>
    <property type="project" value="UniProtKB-EC"/>
</dbReference>
<evidence type="ECO:0000256" key="4">
    <source>
        <dbReference type="ARBA" id="ARBA00023014"/>
    </source>
</evidence>
<dbReference type="SFLD" id="SFLDS00029">
    <property type="entry name" value="Radical_SAM"/>
    <property type="match status" value="1"/>
</dbReference>
<gene>
    <name evidence="8" type="ORF">PSM36_2381</name>
</gene>
<keyword evidence="5" id="KW-0004">4Fe-4S</keyword>
<dbReference type="CDD" id="cd01335">
    <property type="entry name" value="Radical_SAM"/>
    <property type="match status" value="1"/>
</dbReference>
<keyword evidence="3 5" id="KW-0408">Iron</keyword>
<dbReference type="InterPro" id="IPR006638">
    <property type="entry name" value="Elp3/MiaA/NifB-like_rSAM"/>
</dbReference>
<name>A0A1R3SYC1_9BACT</name>
<evidence type="ECO:0000259" key="7">
    <source>
        <dbReference type="PROSITE" id="PS51918"/>
    </source>
</evidence>
<sequence>MEKTSIQYNIMNMLSSPSLNKRDIVSILKMDTREEMDALQSLAMEVKQERVNRIVYFRGLIEFSNQCRKNCFYCGLRKGNKGVNRFRLSEEEILKAADFAHENRYGSLVLQSGEDQSEDFTDFVCRVVKQIKSRYDLGITLSCGEQSEETYHRFFESGAHRYLLRIETASPDLYEKWHPEDGKHRFVTRLNCLKSLKKIGFQVGSGSMVGVPYQTYEDIAGDILFLRDMRVDMMGIGPFIEHSGTPFYRSEAYSIRQEERLGLTLRMIAILRILLKDVNIASTTAMQVLDKFGREKGLLFGANVIMPNLTPLIHRKDYLLYEDKPCLNEDASQCNNCLEARIASVGETIGYGEWGDPLHFFRRTKTS</sequence>
<dbReference type="PANTHER" id="PTHR43726">
    <property type="entry name" value="3-METHYLORNITHINE SYNTHASE"/>
    <property type="match status" value="1"/>
</dbReference>
<dbReference type="PIRSF" id="PIRSF004762">
    <property type="entry name" value="CHP00423"/>
    <property type="match status" value="1"/>
</dbReference>
<reference evidence="8 9" key="1">
    <citation type="submission" date="2016-08" db="EMBL/GenBank/DDBJ databases">
        <authorList>
            <person name="Seilhamer J.J."/>
        </authorList>
    </citation>
    <scope>NUCLEOTIDE SEQUENCE [LARGE SCALE GENOMIC DNA]</scope>
    <source>
        <strain evidence="8">M3/6</strain>
    </source>
</reference>
<accession>A0A1R3SYC1</accession>
<feature type="binding site" evidence="5">
    <location>
        <position position="74"/>
    </location>
    <ligand>
        <name>[4Fe-4S] cluster</name>
        <dbReference type="ChEBI" id="CHEBI:49883"/>
        <note>4Fe-4S-S-AdoMet</note>
    </ligand>
</feature>
<evidence type="ECO:0000313" key="8">
    <source>
        <dbReference type="EMBL" id="SCD21186.1"/>
    </source>
</evidence>
<evidence type="ECO:0000256" key="3">
    <source>
        <dbReference type="ARBA" id="ARBA00023004"/>
    </source>
</evidence>
<dbReference type="SFLD" id="SFLDG01060">
    <property type="entry name" value="BATS_domain_containing"/>
    <property type="match status" value="1"/>
</dbReference>
<dbReference type="PROSITE" id="PS51918">
    <property type="entry name" value="RADICAL_SAM"/>
    <property type="match status" value="1"/>
</dbReference>
<organism evidence="8 9">
    <name type="scientific">Proteiniphilum saccharofermentans</name>
    <dbReference type="NCBI Taxonomy" id="1642647"/>
    <lineage>
        <taxon>Bacteria</taxon>
        <taxon>Pseudomonadati</taxon>
        <taxon>Bacteroidota</taxon>
        <taxon>Bacteroidia</taxon>
        <taxon>Bacteroidales</taxon>
        <taxon>Dysgonomonadaceae</taxon>
        <taxon>Proteiniphilum</taxon>
    </lineage>
</organism>
<dbReference type="GO" id="GO:0051539">
    <property type="term" value="F:4 iron, 4 sulfur cluster binding"/>
    <property type="evidence" value="ECO:0007669"/>
    <property type="project" value="UniProtKB-KW"/>
</dbReference>
<dbReference type="SMART" id="SM00729">
    <property type="entry name" value="Elp3"/>
    <property type="match status" value="1"/>
</dbReference>
<dbReference type="PANTHER" id="PTHR43726:SF1">
    <property type="entry name" value="BIOTIN SYNTHASE"/>
    <property type="match status" value="1"/>
</dbReference>
<dbReference type="SFLD" id="SFLDF00348">
    <property type="entry name" value="FeFe_hydrogenase_maturase_(Hyd"/>
    <property type="match status" value="1"/>
</dbReference>
<dbReference type="EC" id="2.8.1.6" evidence="8"/>
<dbReference type="AlphaFoldDB" id="A0A1R3SYC1"/>
<dbReference type="KEGG" id="psac:PSM36_2381"/>
<dbReference type="Gene3D" id="3.20.20.70">
    <property type="entry name" value="Aldolase class I"/>
    <property type="match status" value="1"/>
</dbReference>
<feature type="binding site" evidence="5">
    <location>
        <position position="71"/>
    </location>
    <ligand>
        <name>[4Fe-4S] cluster</name>
        <dbReference type="ChEBI" id="CHEBI:49883"/>
        <note>4Fe-4S-S-AdoMet</note>
    </ligand>
</feature>
<dbReference type="STRING" id="1642647.PSM36_2381"/>
<dbReference type="EMBL" id="LT605205">
    <property type="protein sequence ID" value="SCD21186.1"/>
    <property type="molecule type" value="Genomic_DNA"/>
</dbReference>
<evidence type="ECO:0000256" key="2">
    <source>
        <dbReference type="ARBA" id="ARBA00022723"/>
    </source>
</evidence>
<feature type="binding site" evidence="5">
    <location>
        <position position="67"/>
    </location>
    <ligand>
        <name>[4Fe-4S] cluster</name>
        <dbReference type="ChEBI" id="CHEBI:49883"/>
        <note>4Fe-4S-S-AdoMet</note>
    </ligand>
</feature>
<evidence type="ECO:0000313" key="9">
    <source>
        <dbReference type="Proteomes" id="UP000187464"/>
    </source>
</evidence>
<dbReference type="InterPro" id="IPR024021">
    <property type="entry name" value="FeFe-hyd_HydE_rSAM"/>
</dbReference>
<dbReference type="SFLD" id="SFLDG01082">
    <property type="entry name" value="B12-binding_domain_containing"/>
    <property type="match status" value="1"/>
</dbReference>
<keyword evidence="9" id="KW-1185">Reference proteome</keyword>
<dbReference type="Pfam" id="PF04055">
    <property type="entry name" value="Radical_SAM"/>
    <property type="match status" value="1"/>
</dbReference>
<feature type="domain" description="Radical SAM core" evidence="7">
    <location>
        <begin position="53"/>
        <end position="281"/>
    </location>
</feature>
<evidence type="ECO:0000256" key="6">
    <source>
        <dbReference type="PIRSR" id="PIRSR004762-2"/>
    </source>
</evidence>
<dbReference type="InterPro" id="IPR007197">
    <property type="entry name" value="rSAM"/>
</dbReference>
<dbReference type="SFLD" id="SFLDG01280">
    <property type="entry name" value="HydE/PylB-like"/>
    <property type="match status" value="1"/>
</dbReference>
<feature type="binding site" evidence="6">
    <location>
        <position position="142"/>
    </location>
    <ligand>
        <name>(3R)-3-methyl-D-ornithine</name>
        <dbReference type="ChEBI" id="CHEBI:64642"/>
    </ligand>
</feature>
<evidence type="ECO:0000256" key="1">
    <source>
        <dbReference type="ARBA" id="ARBA00022691"/>
    </source>
</evidence>
<protein>
    <submittedName>
        <fullName evidence="8">Biotin synthase</fullName>
        <ecNumber evidence="8">2.8.1.6</ecNumber>
    </submittedName>
</protein>
<keyword evidence="2" id="KW-0479">Metal-binding</keyword>
<keyword evidence="4 5" id="KW-0411">Iron-sulfur</keyword>
<dbReference type="SUPFAM" id="SSF102114">
    <property type="entry name" value="Radical SAM enzymes"/>
    <property type="match status" value="1"/>
</dbReference>
<evidence type="ECO:0000256" key="5">
    <source>
        <dbReference type="PIRSR" id="PIRSR004762-1"/>
    </source>
</evidence>
<dbReference type="Proteomes" id="UP000187464">
    <property type="component" value="Chromosome I"/>
</dbReference>
<feature type="binding site" evidence="6">
    <location>
        <position position="189"/>
    </location>
    <ligand>
        <name>S-adenosyl-L-methionine</name>
        <dbReference type="ChEBI" id="CHEBI:59789"/>
    </ligand>
</feature>
<dbReference type="InterPro" id="IPR034422">
    <property type="entry name" value="HydE/PylB-like"/>
</dbReference>
<dbReference type="RefSeq" id="WP_232001430.1">
    <property type="nucleotide sequence ID" value="NZ_LT605205.1"/>
</dbReference>
<dbReference type="InterPro" id="IPR013785">
    <property type="entry name" value="Aldolase_TIM"/>
</dbReference>
<keyword evidence="1 5" id="KW-0949">S-adenosyl-L-methionine</keyword>
<dbReference type="NCBIfam" id="TIGR03956">
    <property type="entry name" value="rSAM_HydE"/>
    <property type="match status" value="1"/>
</dbReference>
<comment type="cofactor">
    <cofactor evidence="5">
        <name>[4Fe-4S] cluster</name>
        <dbReference type="ChEBI" id="CHEBI:49883"/>
    </cofactor>
    <text evidence="5">Binds 1 [4Fe-4S] cluster. The cluster is coordinated with 3 cysteines and an exchangeable S-adenosyl-L-methionine.</text>
</comment>
<keyword evidence="8" id="KW-0808">Transferase</keyword>
<dbReference type="GO" id="GO:0046872">
    <property type="term" value="F:metal ion binding"/>
    <property type="evidence" value="ECO:0007669"/>
    <property type="project" value="UniProtKB-KW"/>
</dbReference>